<evidence type="ECO:0000313" key="1">
    <source>
        <dbReference type="EMBL" id="JAD26497.1"/>
    </source>
</evidence>
<sequence>MFLASRRYKMYHNQPSYLPHMNLGHGELGTEVFLWNMKLQTDGLSKFFVRITMIVRSPSSITNIERLIHVDFDSRIEMLSH</sequence>
<proteinExistence type="predicted"/>
<protein>
    <submittedName>
        <fullName evidence="1">DP2</fullName>
    </submittedName>
</protein>
<accession>A0A0A8YV80</accession>
<organism evidence="1">
    <name type="scientific">Arundo donax</name>
    <name type="common">Giant reed</name>
    <name type="synonym">Donax arundinaceus</name>
    <dbReference type="NCBI Taxonomy" id="35708"/>
    <lineage>
        <taxon>Eukaryota</taxon>
        <taxon>Viridiplantae</taxon>
        <taxon>Streptophyta</taxon>
        <taxon>Embryophyta</taxon>
        <taxon>Tracheophyta</taxon>
        <taxon>Spermatophyta</taxon>
        <taxon>Magnoliopsida</taxon>
        <taxon>Liliopsida</taxon>
        <taxon>Poales</taxon>
        <taxon>Poaceae</taxon>
        <taxon>PACMAD clade</taxon>
        <taxon>Arundinoideae</taxon>
        <taxon>Arundineae</taxon>
        <taxon>Arundo</taxon>
    </lineage>
</organism>
<name>A0A0A8YV80_ARUDO</name>
<dbReference type="EMBL" id="GBRH01271398">
    <property type="protein sequence ID" value="JAD26497.1"/>
    <property type="molecule type" value="Transcribed_RNA"/>
</dbReference>
<reference evidence="1" key="2">
    <citation type="journal article" date="2015" name="Data Brief">
        <title>Shoot transcriptome of the giant reed, Arundo donax.</title>
        <authorList>
            <person name="Barrero R.A."/>
            <person name="Guerrero F.D."/>
            <person name="Moolhuijzen P."/>
            <person name="Goolsby J.A."/>
            <person name="Tidwell J."/>
            <person name="Bellgard S.E."/>
            <person name="Bellgard M.I."/>
        </authorList>
    </citation>
    <scope>NUCLEOTIDE SEQUENCE</scope>
    <source>
        <tissue evidence="1">Shoot tissue taken approximately 20 cm above the soil surface</tissue>
    </source>
</reference>
<reference evidence="1" key="1">
    <citation type="submission" date="2014-09" db="EMBL/GenBank/DDBJ databases">
        <authorList>
            <person name="Magalhaes I.L.F."/>
            <person name="Oliveira U."/>
            <person name="Santos F.R."/>
            <person name="Vidigal T.H.D.A."/>
            <person name="Brescovit A.D."/>
            <person name="Santos A.J."/>
        </authorList>
    </citation>
    <scope>NUCLEOTIDE SEQUENCE</scope>
    <source>
        <tissue evidence="1">Shoot tissue taken approximately 20 cm above the soil surface</tissue>
    </source>
</reference>
<dbReference type="AlphaFoldDB" id="A0A0A8YV80"/>